<organism evidence="2 3">
    <name type="scientific">Fonsecaea erecta</name>
    <dbReference type="NCBI Taxonomy" id="1367422"/>
    <lineage>
        <taxon>Eukaryota</taxon>
        <taxon>Fungi</taxon>
        <taxon>Dikarya</taxon>
        <taxon>Ascomycota</taxon>
        <taxon>Pezizomycotina</taxon>
        <taxon>Eurotiomycetes</taxon>
        <taxon>Chaetothyriomycetidae</taxon>
        <taxon>Chaetothyriales</taxon>
        <taxon>Herpotrichiellaceae</taxon>
        <taxon>Fonsecaea</taxon>
    </lineage>
</organism>
<dbReference type="GeneID" id="30011170"/>
<feature type="domain" description="Cupin type-1" evidence="1">
    <location>
        <begin position="63"/>
        <end position="146"/>
    </location>
</feature>
<sequence length="214" mass="23053">MVEVRKYQLPPTELIPNSPRPLLHYPGILLSSGSIATAAYDAFSDNGWRVQWIFRYGPSQVSHYHSATHECMAVLSGTATIRFGVADTVPDLDESTQGSGKEDGGIELQAHVGDVFIIPAGVAHKTFNTEPSAEFKLLTPGDGHHIAAKDVRRALEELPLSGFTMIGAYPEGGAWDFAKGGESTGNYEAVWAVSTPEKDPVLAKAEEGLCGQWK</sequence>
<evidence type="ECO:0000259" key="1">
    <source>
        <dbReference type="Pfam" id="PF00190"/>
    </source>
</evidence>
<dbReference type="InterPro" id="IPR011051">
    <property type="entry name" value="RmlC_Cupin_sf"/>
</dbReference>
<dbReference type="SUPFAM" id="SSF51182">
    <property type="entry name" value="RmlC-like cupins"/>
    <property type="match status" value="1"/>
</dbReference>
<gene>
    <name evidence="2" type="ORF">AYL99_07002</name>
</gene>
<evidence type="ECO:0000313" key="3">
    <source>
        <dbReference type="Proteomes" id="UP000078343"/>
    </source>
</evidence>
<name>A0A178ZIU3_9EURO</name>
<dbReference type="AlphaFoldDB" id="A0A178ZIU3"/>
<accession>A0A178ZIU3</accession>
<proteinExistence type="predicted"/>
<dbReference type="OrthoDB" id="2446447at2759"/>
<dbReference type="InterPro" id="IPR014710">
    <property type="entry name" value="RmlC-like_jellyroll"/>
</dbReference>
<dbReference type="PANTHER" id="PTHR36448:SF3">
    <property type="entry name" value="CUPIN TYPE-2 DOMAIN-CONTAINING PROTEIN"/>
    <property type="match status" value="1"/>
</dbReference>
<dbReference type="InterPro" id="IPR006045">
    <property type="entry name" value="Cupin_1"/>
</dbReference>
<reference evidence="2 3" key="1">
    <citation type="submission" date="2016-04" db="EMBL/GenBank/DDBJ databases">
        <title>Draft genome of Fonsecaea erecta CBS 125763.</title>
        <authorList>
            <person name="Weiss V.A."/>
            <person name="Vicente V.A."/>
            <person name="Raittz R.T."/>
            <person name="Moreno L.F."/>
            <person name="De Souza E.M."/>
            <person name="Pedrosa F.O."/>
            <person name="Steffens M.B."/>
            <person name="Faoro H."/>
            <person name="Tadra-Sfeir M.Z."/>
            <person name="Najafzadeh M.J."/>
            <person name="Felipe M.S."/>
            <person name="Teixeira M."/>
            <person name="Sun J."/>
            <person name="Xi L."/>
            <person name="Gomes R."/>
            <person name="De Azevedo C.M."/>
            <person name="Salgado C.G."/>
            <person name="Da Silva M.B."/>
            <person name="Nascimento M.F."/>
            <person name="Queiroz-Telles F."/>
            <person name="Attili D.S."/>
            <person name="Gorbushina A."/>
        </authorList>
    </citation>
    <scope>NUCLEOTIDE SEQUENCE [LARGE SCALE GENOMIC DNA]</scope>
    <source>
        <strain evidence="2 3">CBS 125763</strain>
    </source>
</reference>
<dbReference type="Pfam" id="PF00190">
    <property type="entry name" value="Cupin_1"/>
    <property type="match status" value="1"/>
</dbReference>
<dbReference type="PANTHER" id="PTHR36448">
    <property type="entry name" value="BLR7373 PROTEIN"/>
    <property type="match status" value="1"/>
</dbReference>
<dbReference type="InterPro" id="IPR047121">
    <property type="entry name" value="YjiB-like"/>
</dbReference>
<protein>
    <recommendedName>
        <fullName evidence="1">Cupin type-1 domain-containing protein</fullName>
    </recommendedName>
</protein>
<dbReference type="Proteomes" id="UP000078343">
    <property type="component" value="Unassembled WGS sequence"/>
</dbReference>
<dbReference type="Gene3D" id="2.60.120.10">
    <property type="entry name" value="Jelly Rolls"/>
    <property type="match status" value="1"/>
</dbReference>
<keyword evidence="3" id="KW-1185">Reference proteome</keyword>
<dbReference type="CDD" id="cd02219">
    <property type="entry name" value="cupin_YjlB-like"/>
    <property type="match status" value="1"/>
</dbReference>
<dbReference type="EMBL" id="LVYI01000005">
    <property type="protein sequence ID" value="OAP59704.1"/>
    <property type="molecule type" value="Genomic_DNA"/>
</dbReference>
<evidence type="ECO:0000313" key="2">
    <source>
        <dbReference type="EMBL" id="OAP59704.1"/>
    </source>
</evidence>
<comment type="caution">
    <text evidence="2">The sequence shown here is derived from an EMBL/GenBank/DDBJ whole genome shotgun (WGS) entry which is preliminary data.</text>
</comment>
<dbReference type="RefSeq" id="XP_018693071.1">
    <property type="nucleotide sequence ID" value="XM_018838511.1"/>
</dbReference>